<keyword evidence="1" id="KW-0472">Membrane</keyword>
<dbReference type="AlphaFoldDB" id="A0AAE8LVT2"/>
<evidence type="ECO:0000313" key="3">
    <source>
        <dbReference type="Proteomes" id="UP000239650"/>
    </source>
</evidence>
<dbReference type="EMBL" id="OKRC01000003">
    <property type="protein sequence ID" value="SPE20462.1"/>
    <property type="molecule type" value="Genomic_DNA"/>
</dbReference>
<keyword evidence="1" id="KW-0812">Transmembrane</keyword>
<comment type="caution">
    <text evidence="2">The sequence shown here is derived from an EMBL/GenBank/DDBJ whole genome shotgun (WGS) entry which is preliminary data.</text>
</comment>
<feature type="transmembrane region" description="Helical" evidence="1">
    <location>
        <begin position="206"/>
        <end position="224"/>
    </location>
</feature>
<organism evidence="2 3">
    <name type="scientific">Latilactobacillus sakei</name>
    <name type="common">Lactobacillus sakei</name>
    <dbReference type="NCBI Taxonomy" id="1599"/>
    <lineage>
        <taxon>Bacteria</taxon>
        <taxon>Bacillati</taxon>
        <taxon>Bacillota</taxon>
        <taxon>Bacilli</taxon>
        <taxon>Lactobacillales</taxon>
        <taxon>Lactobacillaceae</taxon>
        <taxon>Latilactobacillus</taxon>
    </lineage>
</organism>
<sequence>MSLSNTLTIDWQQLLIAIMRNCALLILMPLGFAALLTVINRSTKTRLARWWPRSQIVIGGLGTIIHELSHALFCLIFNHQITDMQLLNRNLNDPNDHSLGHVEHRYRSGRLWPTIGNFWIGLAPILGCSAAILGLTWLLARNTFQTWLTFAGEPTWQWQAIKPLFSQLLMTTKPSLLLIWLILCGMIAIGGFDLSKADYRGMIPGIIATLIVIIGGTFIASLFNQTTSGTSWLLTILTPLMVILTIVVLLSLISWLIVATLLKMPQRSRYHARH</sequence>
<reference evidence="2 3" key="1">
    <citation type="submission" date="2018-02" db="EMBL/GenBank/DDBJ databases">
        <authorList>
            <person name="Rodrigo-Torres L."/>
            <person name="Arahal R. D."/>
            <person name="Lucena T."/>
        </authorList>
    </citation>
    <scope>NUCLEOTIDE SEQUENCE [LARGE SCALE GENOMIC DNA]</scope>
    <source>
        <strain evidence="2 3">CECT 9267</strain>
    </source>
</reference>
<accession>A0AAE8LVT2</accession>
<protein>
    <submittedName>
        <fullName evidence="2">Uncharacterized protein</fullName>
    </submittedName>
</protein>
<feature type="transmembrane region" description="Helical" evidence="1">
    <location>
        <begin position="175"/>
        <end position="194"/>
    </location>
</feature>
<proteinExistence type="predicted"/>
<feature type="transmembrane region" description="Helical" evidence="1">
    <location>
        <begin position="115"/>
        <end position="140"/>
    </location>
</feature>
<name>A0AAE8LVT2_LATSK</name>
<evidence type="ECO:0000256" key="1">
    <source>
        <dbReference type="SAM" id="Phobius"/>
    </source>
</evidence>
<feature type="transmembrane region" description="Helical" evidence="1">
    <location>
        <begin position="14"/>
        <end position="39"/>
    </location>
</feature>
<dbReference type="RefSeq" id="WP_105300093.1">
    <property type="nucleotide sequence ID" value="NZ_CP113247.1"/>
</dbReference>
<gene>
    <name evidence="2" type="ORF">LAS9267_00848</name>
</gene>
<keyword evidence="1" id="KW-1133">Transmembrane helix</keyword>
<feature type="transmembrane region" description="Helical" evidence="1">
    <location>
        <begin position="236"/>
        <end position="262"/>
    </location>
</feature>
<evidence type="ECO:0000313" key="2">
    <source>
        <dbReference type="EMBL" id="SPE20462.1"/>
    </source>
</evidence>
<dbReference type="Proteomes" id="UP000239650">
    <property type="component" value="Unassembled WGS sequence"/>
</dbReference>